<evidence type="ECO:0000313" key="2">
    <source>
        <dbReference type="Proteomes" id="UP000650524"/>
    </source>
</evidence>
<protein>
    <submittedName>
        <fullName evidence="1">Uncharacterized protein</fullName>
    </submittedName>
</protein>
<name>A0A8J6MZJ4_9DELT</name>
<dbReference type="EMBL" id="JACNJD010000158">
    <property type="protein sequence ID" value="MBC8176733.1"/>
    <property type="molecule type" value="Genomic_DNA"/>
</dbReference>
<accession>A0A8J6MZJ4</accession>
<evidence type="ECO:0000313" key="1">
    <source>
        <dbReference type="EMBL" id="MBC8176733.1"/>
    </source>
</evidence>
<dbReference type="Proteomes" id="UP000650524">
    <property type="component" value="Unassembled WGS sequence"/>
</dbReference>
<reference evidence="1 2" key="1">
    <citation type="submission" date="2020-08" db="EMBL/GenBank/DDBJ databases">
        <title>Bridging the membrane lipid divide: bacteria of the FCB group superphylum have the potential to synthesize archaeal ether lipids.</title>
        <authorList>
            <person name="Villanueva L."/>
            <person name="Von Meijenfeldt F.A.B."/>
            <person name="Westbye A.B."/>
            <person name="Yadav S."/>
            <person name="Hopmans E.C."/>
            <person name="Dutilh B.E."/>
            <person name="Sinninghe Damste J.S."/>
        </authorList>
    </citation>
    <scope>NUCLEOTIDE SEQUENCE [LARGE SCALE GENOMIC DNA]</scope>
    <source>
        <strain evidence="1">NIOZ-UU27</strain>
    </source>
</reference>
<comment type="caution">
    <text evidence="1">The sequence shown here is derived from an EMBL/GenBank/DDBJ whole genome shotgun (WGS) entry which is preliminary data.</text>
</comment>
<proteinExistence type="predicted"/>
<dbReference type="AlphaFoldDB" id="A0A8J6MZJ4"/>
<organism evidence="1 2">
    <name type="scientific">Candidatus Desulfacyla euxinica</name>
    <dbReference type="NCBI Taxonomy" id="2841693"/>
    <lineage>
        <taxon>Bacteria</taxon>
        <taxon>Deltaproteobacteria</taxon>
        <taxon>Candidatus Desulfacyla</taxon>
    </lineage>
</organism>
<sequence>MDEPTALDRTFQIIMKQMVETGQAPHYTEIAAEMGVSPEDGRKALHDLFSAGVPGWLFPNTDLIASFAPFNNLPTQYRITIDGHQKWFGQ</sequence>
<dbReference type="InterPro" id="IPR053717">
    <property type="entry name" value="MerB_lyase_sf"/>
</dbReference>
<dbReference type="Gene3D" id="3.30.450.410">
    <property type="match status" value="1"/>
</dbReference>
<gene>
    <name evidence="1" type="ORF">H8E19_04960</name>
</gene>